<gene>
    <name evidence="1" type="ordered locus">Maqu_4211</name>
</gene>
<dbReference type="EMBL" id="CP000515">
    <property type="protein sequence ID" value="ABM21062.1"/>
    <property type="molecule type" value="Genomic_DNA"/>
</dbReference>
<accession>A1U7U3</accession>
<name>A1U7U3_MARN8</name>
<protein>
    <submittedName>
        <fullName evidence="1">Uncharacterized protein</fullName>
    </submittedName>
</protein>
<evidence type="ECO:0000313" key="1">
    <source>
        <dbReference type="EMBL" id="ABM21062.1"/>
    </source>
</evidence>
<dbReference type="Proteomes" id="UP000000998">
    <property type="component" value="Plasmid pMAQU01"/>
</dbReference>
<geneLocation type="plasmid" evidence="1 2">
    <name>pMAQU01</name>
</geneLocation>
<reference evidence="2" key="1">
    <citation type="journal article" date="2011" name="Appl. Environ. Microbiol.">
        <title>Genomic potential of Marinobacter aquaeolei, a biogeochemical 'opportunitroph'.</title>
        <authorList>
            <person name="Singer E."/>
            <person name="Webb E.A."/>
            <person name="Nelson W.C."/>
            <person name="Heidelberg J.F."/>
            <person name="Ivanova N."/>
            <person name="Pati A."/>
            <person name="Edwards K.J."/>
        </authorList>
    </citation>
    <scope>NUCLEOTIDE SEQUENCE [LARGE SCALE GENOMIC DNA]</scope>
    <source>
        <strain evidence="2">ATCC 700491 / DSM 11845 / VT8</strain>
    </source>
</reference>
<proteinExistence type="predicted"/>
<dbReference type="HOGENOM" id="CLU_859987_0_0_6"/>
<sequence precursor="true">MQRFCSQNNNPNIVSDIEALINLALNRTKLRPTMKKASLLTIAGLLTLYQGAVSAEAEPGISEERGKPWKNLISESSNNTVKVPDIERNAEVVNASGLKSTWERAQTNPDFILLADQIQSNDERLADAEQRIVDLEVTVGITNDSGDIVTGGAGATPSLRVVSIIVSDDPLTSSNGLEKCRTKIAQEAGVSIDSVPGAAVEPLAFSLPSPMWQCGPPGTTTNECSVIQNDRWQHVAFLNEFNYTTSTSRTIWRGGGTNLDDGYATPQAQTYDTVTFWGSPTTRFGKSTYQNGVWTPDTFDMTDIRDDAGAAITEYRCTGTVGG</sequence>
<dbReference type="AlphaFoldDB" id="A1U7U3"/>
<keyword evidence="1" id="KW-0614">Plasmid</keyword>
<organism evidence="1 2">
    <name type="scientific">Marinobacter nauticus (strain ATCC 700491 / DSM 11845 / VT8)</name>
    <name type="common">Marinobacter aquaeolei</name>
    <dbReference type="NCBI Taxonomy" id="351348"/>
    <lineage>
        <taxon>Bacteria</taxon>
        <taxon>Pseudomonadati</taxon>
        <taxon>Pseudomonadota</taxon>
        <taxon>Gammaproteobacteria</taxon>
        <taxon>Pseudomonadales</taxon>
        <taxon>Marinobacteraceae</taxon>
        <taxon>Marinobacter</taxon>
    </lineage>
</organism>
<dbReference type="KEGG" id="maq:Maqu_4211"/>
<evidence type="ECO:0000313" key="2">
    <source>
        <dbReference type="Proteomes" id="UP000000998"/>
    </source>
</evidence>